<organism evidence="1">
    <name type="scientific">viral metagenome</name>
    <dbReference type="NCBI Taxonomy" id="1070528"/>
    <lineage>
        <taxon>unclassified sequences</taxon>
        <taxon>metagenomes</taxon>
        <taxon>organismal metagenomes</taxon>
    </lineage>
</organism>
<proteinExistence type="predicted"/>
<dbReference type="AlphaFoldDB" id="A0A6C0BC46"/>
<evidence type="ECO:0000313" key="1">
    <source>
        <dbReference type="EMBL" id="QHS89013.1"/>
    </source>
</evidence>
<name>A0A6C0BC46_9ZZZZ</name>
<dbReference type="EMBL" id="MN739104">
    <property type="protein sequence ID" value="QHS89013.1"/>
    <property type="molecule type" value="Genomic_DNA"/>
</dbReference>
<accession>A0A6C0BC46</accession>
<protein>
    <submittedName>
        <fullName evidence="1">Uncharacterized protein</fullName>
    </submittedName>
</protein>
<sequence>MSVEAGVVDSAVVVRQKSSRMQKIVNYFNWQAYNGRFPNSPDFYSYVSFADPSNPVAVVKYLNELDTSAIKIQYGTAQDLNGLTKIKNLRVDLRNPDTGNIITWANLDIVEPFANNLKNYNSAFTEEDNAVNYFMFLPIPATNKTLSEITDEITSLDHNYVNTYGSIKTYSFLLSSEP</sequence>
<reference evidence="1" key="1">
    <citation type="journal article" date="2020" name="Nature">
        <title>Giant virus diversity and host interactions through global metagenomics.</title>
        <authorList>
            <person name="Schulz F."/>
            <person name="Roux S."/>
            <person name="Paez-Espino D."/>
            <person name="Jungbluth S."/>
            <person name="Walsh D.A."/>
            <person name="Denef V.J."/>
            <person name="McMahon K.D."/>
            <person name="Konstantinidis K.T."/>
            <person name="Eloe-Fadrosh E.A."/>
            <person name="Kyrpides N.C."/>
            <person name="Woyke T."/>
        </authorList>
    </citation>
    <scope>NUCLEOTIDE SEQUENCE</scope>
    <source>
        <strain evidence="1">GVMAG-M-3300010158-59</strain>
    </source>
</reference>